<dbReference type="PANTHER" id="PTHR43358:SF4">
    <property type="entry name" value="ALPHA_BETA HYDROLASE FOLD-1 DOMAIN-CONTAINING PROTEIN"/>
    <property type="match status" value="1"/>
</dbReference>
<keyword evidence="3" id="KW-0378">Hydrolase</keyword>
<evidence type="ECO:0000256" key="1">
    <source>
        <dbReference type="SAM" id="Phobius"/>
    </source>
</evidence>
<dbReference type="InterPro" id="IPR052920">
    <property type="entry name" value="DNA-binding_regulatory"/>
</dbReference>
<organism evidence="3 4">
    <name type="scientific">Paenibacillus tyrfis</name>
    <dbReference type="NCBI Taxonomy" id="1501230"/>
    <lineage>
        <taxon>Bacteria</taxon>
        <taxon>Bacillati</taxon>
        <taxon>Bacillota</taxon>
        <taxon>Bacilli</taxon>
        <taxon>Bacillales</taxon>
        <taxon>Paenibacillaceae</taxon>
        <taxon>Paenibacillus</taxon>
    </lineage>
</organism>
<gene>
    <name evidence="3" type="ORF">ET33_18515</name>
</gene>
<dbReference type="InterPro" id="IPR000383">
    <property type="entry name" value="Xaa-Pro-like_dom"/>
</dbReference>
<comment type="caution">
    <text evidence="3">The sequence shown here is derived from an EMBL/GenBank/DDBJ whole genome shotgun (WGS) entry which is preliminary data.</text>
</comment>
<accession>A0A081NX86</accession>
<dbReference type="EMBL" id="JNVM01000026">
    <property type="protein sequence ID" value="KEQ23059.1"/>
    <property type="molecule type" value="Genomic_DNA"/>
</dbReference>
<dbReference type="Proteomes" id="UP000028123">
    <property type="component" value="Unassembled WGS sequence"/>
</dbReference>
<keyword evidence="4" id="KW-1185">Reference proteome</keyword>
<keyword evidence="1" id="KW-0812">Transmembrane</keyword>
<proteinExistence type="predicted"/>
<dbReference type="InterPro" id="IPR029058">
    <property type="entry name" value="AB_hydrolase_fold"/>
</dbReference>
<dbReference type="Pfam" id="PF02129">
    <property type="entry name" value="Peptidase_S15"/>
    <property type="match status" value="1"/>
</dbReference>
<feature type="domain" description="Xaa-Pro dipeptidyl-peptidase-like" evidence="2">
    <location>
        <begin position="99"/>
        <end position="205"/>
    </location>
</feature>
<dbReference type="GO" id="GO:0016787">
    <property type="term" value="F:hydrolase activity"/>
    <property type="evidence" value="ECO:0007669"/>
    <property type="project" value="UniProtKB-KW"/>
</dbReference>
<dbReference type="Gene3D" id="3.40.50.1820">
    <property type="entry name" value="alpha/beta hydrolase"/>
    <property type="match status" value="1"/>
</dbReference>
<dbReference type="AlphaFoldDB" id="A0A081NX86"/>
<dbReference type="eggNOG" id="COG1073">
    <property type="taxonomic scope" value="Bacteria"/>
</dbReference>
<protein>
    <submittedName>
        <fullName evidence="3">Alpha/beta hydrolase</fullName>
    </submittedName>
</protein>
<sequence length="320" mass="35414">MKPTPAISRAPRRRRSMSRSPLWLRIVLGLLAVAVIACIGISVYVGWKLSHPVPKALDDSPERLGLAYENVQFPSREGGLTLKGWYLPGKVTEGEGAAVKPNIIMAHGYKNNRLQKSAEALSLAKELTDRGYSVLMFDFRNAGESEGSMTSIGYYEKHDLLGAIDWMNKNHPGKLALLGFSMGASTSLLAAAEEPSVLGVVADSPFNHLTRYLKDNLPVWSNLPNFPFTPLILSILPPMIGVDTDQVNGLAAVDRIYPRPVLFIHSTKDPSIPYSNSESMWEKHKDKFELWTTAAEGHAKNYPPLKAEYVQRVTAFLEKL</sequence>
<keyword evidence="1" id="KW-0472">Membrane</keyword>
<dbReference type="SUPFAM" id="SSF53474">
    <property type="entry name" value="alpha/beta-Hydrolases"/>
    <property type="match status" value="1"/>
</dbReference>
<reference evidence="3 4" key="1">
    <citation type="submission" date="2014-06" db="EMBL/GenBank/DDBJ databases">
        <title>Draft genome sequence of Paenibacillus sp. MSt1.</title>
        <authorList>
            <person name="Aw Y.K."/>
            <person name="Ong K.S."/>
            <person name="Gan H.M."/>
            <person name="Lee S.M."/>
        </authorList>
    </citation>
    <scope>NUCLEOTIDE SEQUENCE [LARGE SCALE GENOMIC DNA]</scope>
    <source>
        <strain evidence="3 4">MSt1</strain>
    </source>
</reference>
<dbReference type="PANTHER" id="PTHR43358">
    <property type="entry name" value="ALPHA/BETA-HYDROLASE"/>
    <property type="match status" value="1"/>
</dbReference>
<evidence type="ECO:0000259" key="2">
    <source>
        <dbReference type="Pfam" id="PF02129"/>
    </source>
</evidence>
<name>A0A081NX86_9BACL</name>
<evidence type="ECO:0000313" key="3">
    <source>
        <dbReference type="EMBL" id="KEQ23059.1"/>
    </source>
</evidence>
<keyword evidence="1" id="KW-1133">Transmembrane helix</keyword>
<feature type="transmembrane region" description="Helical" evidence="1">
    <location>
        <begin position="22"/>
        <end position="47"/>
    </location>
</feature>
<evidence type="ECO:0000313" key="4">
    <source>
        <dbReference type="Proteomes" id="UP000028123"/>
    </source>
</evidence>